<accession>A0A7W4USH8</accession>
<dbReference type="Gene3D" id="3.90.550.10">
    <property type="entry name" value="Spore Coat Polysaccharide Biosynthesis Protein SpsA, Chain A"/>
    <property type="match status" value="1"/>
</dbReference>
<dbReference type="RefSeq" id="WP_021762790.1">
    <property type="nucleotide sequence ID" value="NZ_JACHVP010000001.1"/>
</dbReference>
<dbReference type="InterPro" id="IPR001173">
    <property type="entry name" value="Glyco_trans_2-like"/>
</dbReference>
<dbReference type="InterPro" id="IPR029044">
    <property type="entry name" value="Nucleotide-diphossugar_trans"/>
</dbReference>
<evidence type="ECO:0000259" key="1">
    <source>
        <dbReference type="Pfam" id="PF00535"/>
    </source>
</evidence>
<gene>
    <name evidence="2" type="ORF">FHX33_000206</name>
</gene>
<proteinExistence type="predicted"/>
<dbReference type="Proteomes" id="UP000538196">
    <property type="component" value="Unassembled WGS sequence"/>
</dbReference>
<keyword evidence="3" id="KW-1185">Reference proteome</keyword>
<dbReference type="Pfam" id="PF00535">
    <property type="entry name" value="Glycos_transf_2"/>
    <property type="match status" value="1"/>
</dbReference>
<name>A0A7W4USH8_LEIAQ</name>
<dbReference type="SUPFAM" id="SSF53448">
    <property type="entry name" value="Nucleotide-diphospho-sugar transferases"/>
    <property type="match status" value="1"/>
</dbReference>
<sequence length="328" mass="36217">MAESRVSVALCTYNGERFVRQQIESILLQRPRPDELIVSDDGSTDQTLSIVREIAESPLADGVTVVVLTGERPLGVTRNFQRAVEAATGDLIALSDQDDVWHEGRLERIVARFAADEGLLLVHTDADLVDTDGQPLHRTLFESLEVTASEFDAELAGRAFDAFIRRNLATGATVVFRRTLLDVTLPFADGWVHDEWLAAVAAAAGRVEVLQEPTIDYRQHDSNQIGVAAPTVAGKMRRVLEPRGDRNAVLATRFGVLADRLAALGDRVPPGFVDAAREKARFEAERAALPANRLRRPWRVRRIAVGGRYERFASRGRADIIRDLLQPA</sequence>
<comment type="caution">
    <text evidence="2">The sequence shown here is derived from an EMBL/GenBank/DDBJ whole genome shotgun (WGS) entry which is preliminary data.</text>
</comment>
<evidence type="ECO:0000313" key="3">
    <source>
        <dbReference type="Proteomes" id="UP000538196"/>
    </source>
</evidence>
<protein>
    <submittedName>
        <fullName evidence="2">Glycosyltransferase involved in cell wall biosynthesis</fullName>
    </submittedName>
</protein>
<keyword evidence="2" id="KW-0808">Transferase</keyword>
<evidence type="ECO:0000313" key="2">
    <source>
        <dbReference type="EMBL" id="MBB2965474.1"/>
    </source>
</evidence>
<organism evidence="2 3">
    <name type="scientific">Leifsonia aquatica</name>
    <name type="common">Corynebacterium aquaticum</name>
    <dbReference type="NCBI Taxonomy" id="144185"/>
    <lineage>
        <taxon>Bacteria</taxon>
        <taxon>Bacillati</taxon>
        <taxon>Actinomycetota</taxon>
        <taxon>Actinomycetes</taxon>
        <taxon>Micrococcales</taxon>
        <taxon>Microbacteriaceae</taxon>
        <taxon>Leifsonia</taxon>
    </lineage>
</organism>
<dbReference type="PANTHER" id="PTHR22916:SF3">
    <property type="entry name" value="UDP-GLCNAC:BETAGAL BETA-1,3-N-ACETYLGLUCOSAMINYLTRANSFERASE-LIKE PROTEIN 1"/>
    <property type="match status" value="1"/>
</dbReference>
<feature type="domain" description="Glycosyltransferase 2-like" evidence="1">
    <location>
        <begin position="7"/>
        <end position="140"/>
    </location>
</feature>
<dbReference type="CDD" id="cd04196">
    <property type="entry name" value="GT_2_like_d"/>
    <property type="match status" value="1"/>
</dbReference>
<dbReference type="AlphaFoldDB" id="A0A7W4USH8"/>
<dbReference type="GO" id="GO:0016758">
    <property type="term" value="F:hexosyltransferase activity"/>
    <property type="evidence" value="ECO:0007669"/>
    <property type="project" value="UniProtKB-ARBA"/>
</dbReference>
<dbReference type="PANTHER" id="PTHR22916">
    <property type="entry name" value="GLYCOSYLTRANSFERASE"/>
    <property type="match status" value="1"/>
</dbReference>
<reference evidence="2 3" key="1">
    <citation type="submission" date="2020-08" db="EMBL/GenBank/DDBJ databases">
        <title>Sequencing the genomes of 1000 actinobacteria strains.</title>
        <authorList>
            <person name="Klenk H.-P."/>
        </authorList>
    </citation>
    <scope>NUCLEOTIDE SEQUENCE [LARGE SCALE GENOMIC DNA]</scope>
    <source>
        <strain evidence="2 3">DSM 20146</strain>
    </source>
</reference>
<dbReference type="EMBL" id="JACHVP010000001">
    <property type="protein sequence ID" value="MBB2965474.1"/>
    <property type="molecule type" value="Genomic_DNA"/>
</dbReference>